<dbReference type="EMBL" id="VTEG01000001">
    <property type="protein sequence ID" value="TYS01432.1"/>
    <property type="molecule type" value="Genomic_DNA"/>
</dbReference>
<keyword evidence="1" id="KW-0436">Ligase</keyword>
<name>A0A5D4MIE2_9BACI</name>
<dbReference type="InterPro" id="IPR009097">
    <property type="entry name" value="Cyclic_Pdiesterase"/>
</dbReference>
<gene>
    <name evidence="1" type="ORF">FZC84_01915</name>
</gene>
<dbReference type="AlphaFoldDB" id="A0A5D4MIE2"/>
<dbReference type="SUPFAM" id="SSF55144">
    <property type="entry name" value="LigT-like"/>
    <property type="match status" value="1"/>
</dbReference>
<protein>
    <submittedName>
        <fullName evidence="1">2'-5' RNA ligase family protein</fullName>
    </submittedName>
</protein>
<evidence type="ECO:0000313" key="2">
    <source>
        <dbReference type="Proteomes" id="UP000325182"/>
    </source>
</evidence>
<organism evidence="1 2">
    <name type="scientific">Rossellomorea vietnamensis</name>
    <dbReference type="NCBI Taxonomy" id="218284"/>
    <lineage>
        <taxon>Bacteria</taxon>
        <taxon>Bacillati</taxon>
        <taxon>Bacillota</taxon>
        <taxon>Bacilli</taxon>
        <taxon>Bacillales</taxon>
        <taxon>Bacillaceae</taxon>
        <taxon>Rossellomorea</taxon>
    </lineage>
</organism>
<dbReference type="PANTHER" id="PTHR36039">
    <property type="match status" value="1"/>
</dbReference>
<sequence length="99" mass="11044">MKSGTLFLSPVVTEELTVLHRKHHDAFREFDGSSASVYEPDKWVPHCTLANRLPFEKLAEAFRFCSAEIDVLSGAITEIALIKVRGDTAPVIYSVKLKP</sequence>
<proteinExistence type="predicted"/>
<dbReference type="Gene3D" id="3.90.1140.10">
    <property type="entry name" value="Cyclic phosphodiesterase"/>
    <property type="match status" value="1"/>
</dbReference>
<reference evidence="1 2" key="1">
    <citation type="submission" date="2019-08" db="EMBL/GenBank/DDBJ databases">
        <title>Bacillus genomes from the desert of Cuatro Cienegas, Coahuila.</title>
        <authorList>
            <person name="Olmedo-Alvarez G."/>
        </authorList>
    </citation>
    <scope>NUCLEOTIDE SEQUENCE [LARGE SCALE GENOMIC DNA]</scope>
    <source>
        <strain evidence="1 2">CH128b_4D</strain>
    </source>
</reference>
<dbReference type="GO" id="GO:0016874">
    <property type="term" value="F:ligase activity"/>
    <property type="evidence" value="ECO:0007669"/>
    <property type="project" value="UniProtKB-KW"/>
</dbReference>
<dbReference type="Proteomes" id="UP000325182">
    <property type="component" value="Unassembled WGS sequence"/>
</dbReference>
<comment type="caution">
    <text evidence="1">The sequence shown here is derived from an EMBL/GenBank/DDBJ whole genome shotgun (WGS) entry which is preliminary data.</text>
</comment>
<accession>A0A5D4MIE2</accession>
<dbReference type="Pfam" id="PF13563">
    <property type="entry name" value="2_5_RNA_ligase2"/>
    <property type="match status" value="1"/>
</dbReference>
<evidence type="ECO:0000313" key="1">
    <source>
        <dbReference type="EMBL" id="TYS01432.1"/>
    </source>
</evidence>
<dbReference type="PANTHER" id="PTHR36039:SF2">
    <property type="entry name" value="RNA LIGASE_CYCLIC NUCLEOTIDE PHOSPHODIESTERASE FAMILY PROTEIN"/>
    <property type="match status" value="1"/>
</dbReference>